<keyword evidence="4" id="KW-1185">Reference proteome</keyword>
<evidence type="ECO:0000313" key="3">
    <source>
        <dbReference type="EMBL" id="NYF42248.1"/>
    </source>
</evidence>
<comment type="caution">
    <text evidence="3">The sequence shown here is derived from an EMBL/GenBank/DDBJ whole genome shotgun (WGS) entry which is preliminary data.</text>
</comment>
<feature type="signal peptide" evidence="1">
    <location>
        <begin position="1"/>
        <end position="25"/>
    </location>
</feature>
<dbReference type="PANTHER" id="PTHR36933">
    <property type="entry name" value="SLL0788 PROTEIN"/>
    <property type="match status" value="1"/>
</dbReference>
<gene>
    <name evidence="3" type="ORF">HDA43_004449</name>
</gene>
<dbReference type="Proteomes" id="UP000576393">
    <property type="component" value="Unassembled WGS sequence"/>
</dbReference>
<evidence type="ECO:0000313" key="4">
    <source>
        <dbReference type="Proteomes" id="UP000576393"/>
    </source>
</evidence>
<sequence length="210" mass="21875">MKRIAWAVPGLALCAALLAGCGTDAHEFYGTGPGHGAHGGGNAAVSAPAVVPVTTPPGDVDAVDVMFLQMMGPHNGQGVRLARLARDRPARPEVRILAAAIATTQEAETATMAGWLRAWGRPLTADPGEHAAHGGMPGLTEAEIGSVADAPPAEFERRFLNMVIAQQDDAIQLARLEAMNGVNPEVRALAGRIEASRTAQIQRMLALLGR</sequence>
<dbReference type="AlphaFoldDB" id="A0A852V3Q2"/>
<dbReference type="EMBL" id="JACCCO010000002">
    <property type="protein sequence ID" value="NYF42248.1"/>
    <property type="molecule type" value="Genomic_DNA"/>
</dbReference>
<dbReference type="InterPro" id="IPR012347">
    <property type="entry name" value="Ferritin-like"/>
</dbReference>
<feature type="chain" id="PRO_5032774093" evidence="1">
    <location>
        <begin position="26"/>
        <end position="210"/>
    </location>
</feature>
<keyword evidence="1" id="KW-0732">Signal</keyword>
<name>A0A852V3Q2_9ACTN</name>
<proteinExistence type="predicted"/>
<feature type="domain" description="DUF305" evidence="2">
    <location>
        <begin position="64"/>
        <end position="208"/>
    </location>
</feature>
<dbReference type="RefSeq" id="WP_179824696.1">
    <property type="nucleotide sequence ID" value="NZ_JACCCO010000002.1"/>
</dbReference>
<dbReference type="PANTHER" id="PTHR36933:SF1">
    <property type="entry name" value="SLL0788 PROTEIN"/>
    <property type="match status" value="1"/>
</dbReference>
<protein>
    <submittedName>
        <fullName evidence="3">Uncharacterized protein (DUF305 family)</fullName>
    </submittedName>
</protein>
<reference evidence="3 4" key="1">
    <citation type="submission" date="2020-07" db="EMBL/GenBank/DDBJ databases">
        <title>Sequencing the genomes of 1000 actinobacteria strains.</title>
        <authorList>
            <person name="Klenk H.-P."/>
        </authorList>
    </citation>
    <scope>NUCLEOTIDE SEQUENCE [LARGE SCALE GENOMIC DNA]</scope>
    <source>
        <strain evidence="3 4">DSM 45763</strain>
    </source>
</reference>
<dbReference type="InterPro" id="IPR005183">
    <property type="entry name" value="DUF305_CopM-like"/>
</dbReference>
<evidence type="ECO:0000259" key="2">
    <source>
        <dbReference type="Pfam" id="PF03713"/>
    </source>
</evidence>
<dbReference type="Pfam" id="PF03713">
    <property type="entry name" value="DUF305"/>
    <property type="match status" value="1"/>
</dbReference>
<organism evidence="3 4">
    <name type="scientific">Streptosporangium sandarakinum</name>
    <dbReference type="NCBI Taxonomy" id="1260955"/>
    <lineage>
        <taxon>Bacteria</taxon>
        <taxon>Bacillati</taxon>
        <taxon>Actinomycetota</taxon>
        <taxon>Actinomycetes</taxon>
        <taxon>Streptosporangiales</taxon>
        <taxon>Streptosporangiaceae</taxon>
        <taxon>Streptosporangium</taxon>
    </lineage>
</organism>
<dbReference type="PROSITE" id="PS51257">
    <property type="entry name" value="PROKAR_LIPOPROTEIN"/>
    <property type="match status" value="1"/>
</dbReference>
<dbReference type="Gene3D" id="1.20.1260.10">
    <property type="match status" value="1"/>
</dbReference>
<evidence type="ECO:0000256" key="1">
    <source>
        <dbReference type="SAM" id="SignalP"/>
    </source>
</evidence>
<accession>A0A852V3Q2</accession>